<dbReference type="InterPro" id="IPR046346">
    <property type="entry name" value="Aminoacid_DH-like_N_sf"/>
</dbReference>
<dbReference type="PANTHER" id="PTHR48099:SF5">
    <property type="entry name" value="C-1-TETRAHYDROFOLATE SYNTHASE, CYTOPLASMIC"/>
    <property type="match status" value="1"/>
</dbReference>
<comment type="pathway">
    <text evidence="1 11">One-carbon metabolism; tetrahydrofolate interconversion.</text>
</comment>
<keyword evidence="7 11" id="KW-0560">Oxidoreductase</keyword>
<dbReference type="InterPro" id="IPR000672">
    <property type="entry name" value="THF_DH/CycHdrlase"/>
</dbReference>
<comment type="caution">
    <text evidence="14">The sequence shown here is derived from an EMBL/GenBank/DDBJ whole genome shotgun (WGS) entry which is preliminary data.</text>
</comment>
<comment type="subunit">
    <text evidence="11">Homodimer.</text>
</comment>
<evidence type="ECO:0000256" key="3">
    <source>
        <dbReference type="ARBA" id="ARBA00022605"/>
    </source>
</evidence>
<evidence type="ECO:0000256" key="7">
    <source>
        <dbReference type="ARBA" id="ARBA00023002"/>
    </source>
</evidence>
<protein>
    <recommendedName>
        <fullName evidence="11">Bifunctional protein FolD</fullName>
    </recommendedName>
    <domain>
        <recommendedName>
            <fullName evidence="11">Methylenetetrahydrofolate dehydrogenase</fullName>
            <ecNumber evidence="11">1.5.1.5</ecNumber>
        </recommendedName>
    </domain>
    <domain>
        <recommendedName>
            <fullName evidence="11">Methenyltetrahydrofolate cyclohydrolase</fullName>
            <ecNumber evidence="11">3.5.4.9</ecNumber>
        </recommendedName>
    </domain>
</protein>
<evidence type="ECO:0000256" key="8">
    <source>
        <dbReference type="ARBA" id="ARBA00023102"/>
    </source>
</evidence>
<dbReference type="NCBIfam" id="NF008058">
    <property type="entry name" value="PRK10792.1"/>
    <property type="match status" value="1"/>
</dbReference>
<dbReference type="PROSITE" id="PS00767">
    <property type="entry name" value="THF_DHG_CYH_2"/>
    <property type="match status" value="1"/>
</dbReference>
<dbReference type="EC" id="1.5.1.5" evidence="11"/>
<dbReference type="Pfam" id="PF00763">
    <property type="entry name" value="THF_DHG_CYH"/>
    <property type="match status" value="1"/>
</dbReference>
<dbReference type="RefSeq" id="WP_381011729.1">
    <property type="nucleotide sequence ID" value="NZ_JBHTJF010000022.1"/>
</dbReference>
<organism evidence="14 15">
    <name type="scientific">Savagea faecisuis</name>
    <dbReference type="NCBI Taxonomy" id="1274803"/>
    <lineage>
        <taxon>Bacteria</taxon>
        <taxon>Bacillati</taxon>
        <taxon>Bacillota</taxon>
        <taxon>Bacilli</taxon>
        <taxon>Bacillales</taxon>
        <taxon>Caryophanaceae</taxon>
        <taxon>Savagea</taxon>
    </lineage>
</organism>
<evidence type="ECO:0000259" key="13">
    <source>
        <dbReference type="Pfam" id="PF02882"/>
    </source>
</evidence>
<dbReference type="GO" id="GO:0004477">
    <property type="term" value="F:methenyltetrahydrofolate cyclohydrolase activity"/>
    <property type="evidence" value="ECO:0007669"/>
    <property type="project" value="UniProtKB-EC"/>
</dbReference>
<dbReference type="SUPFAM" id="SSF51735">
    <property type="entry name" value="NAD(P)-binding Rossmann-fold domains"/>
    <property type="match status" value="1"/>
</dbReference>
<dbReference type="EMBL" id="JBHTJF010000022">
    <property type="protein sequence ID" value="MFD0943616.1"/>
    <property type="molecule type" value="Genomic_DNA"/>
</dbReference>
<accession>A0ABW3GWU7</accession>
<dbReference type="EC" id="3.5.4.9" evidence="11"/>
<feature type="domain" description="Tetrahydrofolate dehydrogenase/cyclohydrolase NAD(P)-binding" evidence="13">
    <location>
        <begin position="139"/>
        <end position="280"/>
    </location>
</feature>
<dbReference type="HAMAP" id="MF_01576">
    <property type="entry name" value="THF_DHG_CYH"/>
    <property type="match status" value="1"/>
</dbReference>
<dbReference type="CDD" id="cd01080">
    <property type="entry name" value="NAD_bind_m-THF_DH_Cyclohyd"/>
    <property type="match status" value="1"/>
</dbReference>
<keyword evidence="9 11" id="KW-0486">Methionine biosynthesis</keyword>
<keyword evidence="10 11" id="KW-0511">Multifunctional enzyme</keyword>
<evidence type="ECO:0000256" key="6">
    <source>
        <dbReference type="ARBA" id="ARBA00022857"/>
    </source>
</evidence>
<keyword evidence="5 11" id="KW-0378">Hydrolase</keyword>
<evidence type="ECO:0000256" key="5">
    <source>
        <dbReference type="ARBA" id="ARBA00022801"/>
    </source>
</evidence>
<evidence type="ECO:0000313" key="14">
    <source>
        <dbReference type="EMBL" id="MFD0943616.1"/>
    </source>
</evidence>
<dbReference type="GO" id="GO:0004488">
    <property type="term" value="F:methylenetetrahydrofolate dehydrogenase (NADP+) activity"/>
    <property type="evidence" value="ECO:0007669"/>
    <property type="project" value="UniProtKB-EC"/>
</dbReference>
<dbReference type="Gene3D" id="3.40.50.720">
    <property type="entry name" value="NAD(P)-binding Rossmann-like Domain"/>
    <property type="match status" value="1"/>
</dbReference>
<dbReference type="Pfam" id="PF02882">
    <property type="entry name" value="THF_DHG_CYH_C"/>
    <property type="match status" value="1"/>
</dbReference>
<dbReference type="Proteomes" id="UP001596976">
    <property type="component" value="Unassembled WGS sequence"/>
</dbReference>
<keyword evidence="8 11" id="KW-0368">Histidine biosynthesis</keyword>
<evidence type="ECO:0000256" key="10">
    <source>
        <dbReference type="ARBA" id="ARBA00023268"/>
    </source>
</evidence>
<evidence type="ECO:0000256" key="4">
    <source>
        <dbReference type="ARBA" id="ARBA00022755"/>
    </source>
</evidence>
<comment type="catalytic activity">
    <reaction evidence="11">
        <text>(6R)-5,10-methenyltetrahydrofolate + H2O = (6R)-10-formyltetrahydrofolate + H(+)</text>
        <dbReference type="Rhea" id="RHEA:23700"/>
        <dbReference type="ChEBI" id="CHEBI:15377"/>
        <dbReference type="ChEBI" id="CHEBI:15378"/>
        <dbReference type="ChEBI" id="CHEBI:57455"/>
        <dbReference type="ChEBI" id="CHEBI:195366"/>
        <dbReference type="EC" id="3.5.4.9"/>
    </reaction>
</comment>
<keyword evidence="2 11" id="KW-0554">One-carbon metabolism</keyword>
<dbReference type="InterPro" id="IPR036291">
    <property type="entry name" value="NAD(P)-bd_dom_sf"/>
</dbReference>
<reference evidence="15" key="1">
    <citation type="journal article" date="2019" name="Int. J. Syst. Evol. Microbiol.">
        <title>The Global Catalogue of Microorganisms (GCM) 10K type strain sequencing project: providing services to taxonomists for standard genome sequencing and annotation.</title>
        <authorList>
            <consortium name="The Broad Institute Genomics Platform"/>
            <consortium name="The Broad Institute Genome Sequencing Center for Infectious Disease"/>
            <person name="Wu L."/>
            <person name="Ma J."/>
        </authorList>
    </citation>
    <scope>NUCLEOTIDE SEQUENCE [LARGE SCALE GENOMIC DNA]</scope>
    <source>
        <strain evidence="15">CCUG 63563</strain>
    </source>
</reference>
<dbReference type="InterPro" id="IPR020867">
    <property type="entry name" value="THF_DH/CycHdrlase_CS"/>
</dbReference>
<keyword evidence="3 11" id="KW-0028">Amino-acid biosynthesis</keyword>
<dbReference type="PANTHER" id="PTHR48099">
    <property type="entry name" value="C-1-TETRAHYDROFOLATE SYNTHASE, CYTOPLASMIC-RELATED"/>
    <property type="match status" value="1"/>
</dbReference>
<sequence length="286" mass="30905">MVAQLIDGKGIGQTIKAEIAEEVKELVKQGCKPGLAVILVGDDPASATYVKNKEKATIAAGMMSRLIRLPKETTQEELLSHVRQLNEDDDIHGILVQLPLPKHLNEDEVIRTITPDKDVDGFHPVNVGKMVIGQPTYLSCTPYGIIELLERTNVEIAGRHAVVIGRSNIVGKPMGQLLLQRDATVTYCHSRTPNLAEMTKQADILVVAVGRAKMIDASYVKEGAVVIDVGMNRDENGKLCGDVDFDSVKEVSSAITPVPGGVGPMTITMLLKNTVHSARRACGIEQ</sequence>
<dbReference type="InterPro" id="IPR020630">
    <property type="entry name" value="THF_DH/CycHdrlase_cat_dom"/>
</dbReference>
<feature type="binding site" evidence="11">
    <location>
        <begin position="165"/>
        <end position="167"/>
    </location>
    <ligand>
        <name>NADP(+)</name>
        <dbReference type="ChEBI" id="CHEBI:58349"/>
    </ligand>
</feature>
<evidence type="ECO:0000313" key="15">
    <source>
        <dbReference type="Proteomes" id="UP001596976"/>
    </source>
</evidence>
<evidence type="ECO:0000256" key="9">
    <source>
        <dbReference type="ARBA" id="ARBA00023167"/>
    </source>
</evidence>
<dbReference type="NCBIfam" id="NF010783">
    <property type="entry name" value="PRK14186.1"/>
    <property type="match status" value="1"/>
</dbReference>
<dbReference type="PRINTS" id="PR00085">
    <property type="entry name" value="THFDHDRGNASE"/>
</dbReference>
<evidence type="ECO:0000256" key="1">
    <source>
        <dbReference type="ARBA" id="ARBA00004777"/>
    </source>
</evidence>
<comment type="caution">
    <text evidence="11">Lacks conserved residue(s) required for the propagation of feature annotation.</text>
</comment>
<evidence type="ECO:0000256" key="2">
    <source>
        <dbReference type="ARBA" id="ARBA00022563"/>
    </source>
</evidence>
<feature type="domain" description="Tetrahydrofolate dehydrogenase/cyclohydrolase catalytic" evidence="12">
    <location>
        <begin position="6"/>
        <end position="120"/>
    </location>
</feature>
<comment type="similarity">
    <text evidence="11">Belongs to the tetrahydrofolate dehydrogenase/cyclohydrolase family.</text>
</comment>
<proteinExistence type="inferred from homology"/>
<keyword evidence="4 11" id="KW-0658">Purine biosynthesis</keyword>
<comment type="function">
    <text evidence="11">Catalyzes the oxidation of 5,10-methylenetetrahydrofolate to 5,10-methenyltetrahydrofolate and then the hydrolysis of 5,10-methenyltetrahydrofolate to 10-formyltetrahydrofolate.</text>
</comment>
<keyword evidence="15" id="KW-1185">Reference proteome</keyword>
<name>A0ABW3GWU7_9BACL</name>
<gene>
    <name evidence="11 14" type="primary">folD</name>
    <name evidence="14" type="ORF">ACFQ0V_07470</name>
</gene>
<dbReference type="PROSITE" id="PS00766">
    <property type="entry name" value="THF_DHG_CYH_1"/>
    <property type="match status" value="1"/>
</dbReference>
<evidence type="ECO:0000259" key="12">
    <source>
        <dbReference type="Pfam" id="PF00763"/>
    </source>
</evidence>
<comment type="catalytic activity">
    <reaction evidence="11">
        <text>(6R)-5,10-methylene-5,6,7,8-tetrahydrofolate + NADP(+) = (6R)-5,10-methenyltetrahydrofolate + NADPH</text>
        <dbReference type="Rhea" id="RHEA:22812"/>
        <dbReference type="ChEBI" id="CHEBI:15636"/>
        <dbReference type="ChEBI" id="CHEBI:57455"/>
        <dbReference type="ChEBI" id="CHEBI:57783"/>
        <dbReference type="ChEBI" id="CHEBI:58349"/>
        <dbReference type="EC" id="1.5.1.5"/>
    </reaction>
</comment>
<dbReference type="InterPro" id="IPR020631">
    <property type="entry name" value="THF_DH/CycHdrlase_NAD-bd_dom"/>
</dbReference>
<keyword evidence="6 11" id="KW-0521">NADP</keyword>
<evidence type="ECO:0000256" key="11">
    <source>
        <dbReference type="HAMAP-Rule" id="MF_01576"/>
    </source>
</evidence>
<dbReference type="SUPFAM" id="SSF53223">
    <property type="entry name" value="Aminoacid dehydrogenase-like, N-terminal domain"/>
    <property type="match status" value="1"/>
</dbReference>
<dbReference type="Gene3D" id="3.40.50.10860">
    <property type="entry name" value="Leucine Dehydrogenase, chain A, domain 1"/>
    <property type="match status" value="1"/>
</dbReference>